<evidence type="ECO:0000256" key="1">
    <source>
        <dbReference type="ARBA" id="ARBA00008954"/>
    </source>
</evidence>
<dbReference type="EMBL" id="NXNI01000001">
    <property type="protein sequence ID" value="PCR89579.1"/>
    <property type="molecule type" value="Genomic_DNA"/>
</dbReference>
<dbReference type="GO" id="GO:0030170">
    <property type="term" value="F:pyridoxal phosphate binding"/>
    <property type="evidence" value="ECO:0007669"/>
    <property type="project" value="InterPro"/>
</dbReference>
<dbReference type="Pfam" id="PF00202">
    <property type="entry name" value="Aminotran_3"/>
    <property type="match status" value="1"/>
</dbReference>
<dbReference type="InterPro" id="IPR015421">
    <property type="entry name" value="PyrdxlP-dep_Trfase_major"/>
</dbReference>
<protein>
    <recommendedName>
        <fullName evidence="6">Aspartate aminotransferase family protein</fullName>
    </recommendedName>
</protein>
<dbReference type="Proteomes" id="UP000219689">
    <property type="component" value="Unassembled WGS sequence"/>
</dbReference>
<dbReference type="CDD" id="cd00610">
    <property type="entry name" value="OAT_like"/>
    <property type="match status" value="1"/>
</dbReference>
<proteinExistence type="inferred from homology"/>
<dbReference type="InterPro" id="IPR015424">
    <property type="entry name" value="PyrdxlP-dep_Trfase"/>
</dbReference>
<dbReference type="AlphaFoldDB" id="A0A2A5QS21"/>
<accession>A0A2A5QS21</accession>
<dbReference type="InterPro" id="IPR015422">
    <property type="entry name" value="PyrdxlP-dep_Trfase_small"/>
</dbReference>
<reference evidence="4 5" key="1">
    <citation type="submission" date="2017-09" db="EMBL/GenBank/DDBJ databases">
        <title>Genome sequences of Natrinema ejinorence JCM 13890T.</title>
        <authorList>
            <person name="Roh S.W."/>
            <person name="Kim Y.B."/>
            <person name="Kim J.Y."/>
        </authorList>
    </citation>
    <scope>NUCLEOTIDE SEQUENCE [LARGE SCALE GENOMIC DNA]</scope>
    <source>
        <strain evidence="4 5">JCM 13890</strain>
    </source>
</reference>
<dbReference type="Gene3D" id="3.90.1150.10">
    <property type="entry name" value="Aspartate Aminotransferase, domain 1"/>
    <property type="match status" value="1"/>
</dbReference>
<evidence type="ECO:0000256" key="3">
    <source>
        <dbReference type="RuleBase" id="RU003560"/>
    </source>
</evidence>
<sequence length="455" mass="49593">MGQQPAYTEPHFDGLFPQNFHTPNIDFEKGVGETIIDANGNTYIDVASGNQNVTIGHGREEIAEAAYEQLSSLEYIPMQQTTESVRSFGETITGFMPDGFERAWLVSGGSLAVESTIAMVRQYHTERGNERKHKFITRRGSYHGTTLGALSATGFEMYTTHMDPLLQDFPKAPRGNQYRCTLCGGGGGSECGRRCADMFEQLVLEHGPENVAAFMAEPVGGSQSQGERPHPEYFERVREICDEYDILFVVDEILTGIGRTGTNFAIEQYDITPDIIVTGKGVTAGYAPAGVVMPHNRVVEVFREIPHGFAHGYTNCFHPGTAAIAKAVLEFTRQNELVENAATVGSYLGERLTSLYDYDAVGDVRGVGLLHGVEFVADRETKEPLDVDFELQQALVEAGLDNGVLLSTEGGHLDGKNGDLLVIAPPLTIEETQVDDMVDRIYTAVGDALARVGVA</sequence>
<evidence type="ECO:0000313" key="5">
    <source>
        <dbReference type="Proteomes" id="UP000219689"/>
    </source>
</evidence>
<dbReference type="RefSeq" id="WP_097378527.1">
    <property type="nucleotide sequence ID" value="NZ_NXNI01000001.1"/>
</dbReference>
<dbReference type="PANTHER" id="PTHR43094:SF1">
    <property type="entry name" value="AMINOTRANSFERASE CLASS-III"/>
    <property type="match status" value="1"/>
</dbReference>
<comment type="caution">
    <text evidence="4">The sequence shown here is derived from an EMBL/GenBank/DDBJ whole genome shotgun (WGS) entry which is preliminary data.</text>
</comment>
<evidence type="ECO:0000313" key="4">
    <source>
        <dbReference type="EMBL" id="PCR89579.1"/>
    </source>
</evidence>
<keyword evidence="2 3" id="KW-0663">Pyridoxal phosphate</keyword>
<dbReference type="OrthoDB" id="6534at2157"/>
<keyword evidence="5" id="KW-1185">Reference proteome</keyword>
<dbReference type="InterPro" id="IPR005814">
    <property type="entry name" value="Aminotrans_3"/>
</dbReference>
<dbReference type="GO" id="GO:0008483">
    <property type="term" value="F:transaminase activity"/>
    <property type="evidence" value="ECO:0007669"/>
    <property type="project" value="InterPro"/>
</dbReference>
<dbReference type="SUPFAM" id="SSF53383">
    <property type="entry name" value="PLP-dependent transferases"/>
    <property type="match status" value="1"/>
</dbReference>
<dbReference type="Gene3D" id="3.40.640.10">
    <property type="entry name" value="Type I PLP-dependent aspartate aminotransferase-like (Major domain)"/>
    <property type="match status" value="1"/>
</dbReference>
<gene>
    <name evidence="4" type="ORF">CP557_02945</name>
</gene>
<organism evidence="4 5">
    <name type="scientific">Natrinema ejinorense</name>
    <dbReference type="NCBI Taxonomy" id="373386"/>
    <lineage>
        <taxon>Archaea</taxon>
        <taxon>Methanobacteriati</taxon>
        <taxon>Methanobacteriota</taxon>
        <taxon>Stenosarchaea group</taxon>
        <taxon>Halobacteria</taxon>
        <taxon>Halobacteriales</taxon>
        <taxon>Natrialbaceae</taxon>
        <taxon>Natrinema</taxon>
    </lineage>
</organism>
<dbReference type="PROSITE" id="PS00600">
    <property type="entry name" value="AA_TRANSFER_CLASS_3"/>
    <property type="match status" value="1"/>
</dbReference>
<evidence type="ECO:0000256" key="2">
    <source>
        <dbReference type="ARBA" id="ARBA00022898"/>
    </source>
</evidence>
<dbReference type="PANTHER" id="PTHR43094">
    <property type="entry name" value="AMINOTRANSFERASE"/>
    <property type="match status" value="1"/>
</dbReference>
<name>A0A2A5QS21_9EURY</name>
<dbReference type="InterPro" id="IPR049704">
    <property type="entry name" value="Aminotrans_3_PPA_site"/>
</dbReference>
<evidence type="ECO:0008006" key="6">
    <source>
        <dbReference type="Google" id="ProtNLM"/>
    </source>
</evidence>
<comment type="similarity">
    <text evidence="1 3">Belongs to the class-III pyridoxal-phosphate-dependent aminotransferase family.</text>
</comment>